<evidence type="ECO:0000313" key="1">
    <source>
        <dbReference type="EMBL" id="DAF89310.1"/>
    </source>
</evidence>
<dbReference type="EMBL" id="BK016006">
    <property type="protein sequence ID" value="DAF89310.1"/>
    <property type="molecule type" value="Genomic_DNA"/>
</dbReference>
<protein>
    <submittedName>
        <fullName evidence="1">Uncharacterized protein</fullName>
    </submittedName>
</protein>
<sequence length="40" mass="4695">MYTDPRRVRAFYECIRAVAPKSAECVLTEVKNGFRIEVYL</sequence>
<accession>A0A8S5U4I3</accession>
<organism evidence="1">
    <name type="scientific">Podoviridae sp. ctZDN4</name>
    <dbReference type="NCBI Taxonomy" id="2825258"/>
    <lineage>
        <taxon>Viruses</taxon>
        <taxon>Duplodnaviria</taxon>
        <taxon>Heunggongvirae</taxon>
        <taxon>Uroviricota</taxon>
        <taxon>Caudoviricetes</taxon>
    </lineage>
</organism>
<reference evidence="1" key="1">
    <citation type="journal article" date="2021" name="Proc. Natl. Acad. Sci. U.S.A.">
        <title>A Catalog of Tens of Thousands of Viruses from Human Metagenomes Reveals Hidden Associations with Chronic Diseases.</title>
        <authorList>
            <person name="Tisza M.J."/>
            <person name="Buck C.B."/>
        </authorList>
    </citation>
    <scope>NUCLEOTIDE SEQUENCE</scope>
    <source>
        <strain evidence="1">CtZDN4</strain>
    </source>
</reference>
<name>A0A8S5U4I3_9CAUD</name>
<proteinExistence type="predicted"/>